<evidence type="ECO:0000313" key="5">
    <source>
        <dbReference type="Proteomes" id="UP000283269"/>
    </source>
</evidence>
<evidence type="ECO:0000313" key="4">
    <source>
        <dbReference type="EMBL" id="PPQ77960.1"/>
    </source>
</evidence>
<evidence type="ECO:0000256" key="1">
    <source>
        <dbReference type="ARBA" id="ARBA00022729"/>
    </source>
</evidence>
<dbReference type="InterPro" id="IPR000254">
    <property type="entry name" value="CBD"/>
</dbReference>
<dbReference type="AlphaFoldDB" id="A0A409WHQ2"/>
<gene>
    <name evidence="4" type="ORF">CVT25_015434</name>
</gene>
<keyword evidence="5" id="KW-1185">Reference proteome</keyword>
<feature type="compositionally biased region" description="Polar residues" evidence="2">
    <location>
        <begin position="127"/>
        <end position="151"/>
    </location>
</feature>
<accession>A0A409WHQ2</accession>
<protein>
    <recommendedName>
        <fullName evidence="3">CBM1 domain-containing protein</fullName>
    </recommendedName>
</protein>
<evidence type="ECO:0000256" key="2">
    <source>
        <dbReference type="SAM" id="MobiDB-lite"/>
    </source>
</evidence>
<reference evidence="4 5" key="1">
    <citation type="journal article" date="2018" name="Evol. Lett.">
        <title>Horizontal gene cluster transfer increased hallucinogenic mushroom diversity.</title>
        <authorList>
            <person name="Reynolds H.T."/>
            <person name="Vijayakumar V."/>
            <person name="Gluck-Thaler E."/>
            <person name="Korotkin H.B."/>
            <person name="Matheny P.B."/>
            <person name="Slot J.C."/>
        </authorList>
    </citation>
    <scope>NUCLEOTIDE SEQUENCE [LARGE SCALE GENOMIC DNA]</scope>
    <source>
        <strain evidence="4 5">2631</strain>
    </source>
</reference>
<dbReference type="Pfam" id="PF00734">
    <property type="entry name" value="CBM_1"/>
    <property type="match status" value="1"/>
</dbReference>
<dbReference type="InParanoid" id="A0A409WHQ2"/>
<sequence>MSGNFDEYCLFLGIFERLVTSLWTLNPKFRTLKRLGYEERRGAMKSPESMIKSTVILVAASASSPIVAQNAEPYKQLSLRKCGGVQHHGPTTCDKGFNCIYADENRSLCLPIAPLDPRPIYVKATNAGASQTSKQDKVTNQQANSSSKPQK</sequence>
<proteinExistence type="predicted"/>
<feature type="domain" description="CBM1" evidence="3">
    <location>
        <begin position="81"/>
        <end position="103"/>
    </location>
</feature>
<dbReference type="GO" id="GO:0005975">
    <property type="term" value="P:carbohydrate metabolic process"/>
    <property type="evidence" value="ECO:0007669"/>
    <property type="project" value="InterPro"/>
</dbReference>
<name>A0A409WHQ2_PSICY</name>
<comment type="caution">
    <text evidence="4">The sequence shown here is derived from an EMBL/GenBank/DDBJ whole genome shotgun (WGS) entry which is preliminary data.</text>
</comment>
<organism evidence="4 5">
    <name type="scientific">Psilocybe cyanescens</name>
    <dbReference type="NCBI Taxonomy" id="93625"/>
    <lineage>
        <taxon>Eukaryota</taxon>
        <taxon>Fungi</taxon>
        <taxon>Dikarya</taxon>
        <taxon>Basidiomycota</taxon>
        <taxon>Agaricomycotina</taxon>
        <taxon>Agaricomycetes</taxon>
        <taxon>Agaricomycetidae</taxon>
        <taxon>Agaricales</taxon>
        <taxon>Agaricineae</taxon>
        <taxon>Strophariaceae</taxon>
        <taxon>Psilocybe</taxon>
    </lineage>
</organism>
<dbReference type="GO" id="GO:0005576">
    <property type="term" value="C:extracellular region"/>
    <property type="evidence" value="ECO:0007669"/>
    <property type="project" value="InterPro"/>
</dbReference>
<dbReference type="Proteomes" id="UP000283269">
    <property type="component" value="Unassembled WGS sequence"/>
</dbReference>
<dbReference type="SUPFAM" id="SSF57180">
    <property type="entry name" value="Cellulose-binding domain"/>
    <property type="match status" value="1"/>
</dbReference>
<dbReference type="EMBL" id="NHYD01003431">
    <property type="protein sequence ID" value="PPQ77960.1"/>
    <property type="molecule type" value="Genomic_DNA"/>
</dbReference>
<keyword evidence="1" id="KW-0732">Signal</keyword>
<dbReference type="GO" id="GO:0030248">
    <property type="term" value="F:cellulose binding"/>
    <property type="evidence" value="ECO:0007669"/>
    <property type="project" value="InterPro"/>
</dbReference>
<feature type="region of interest" description="Disordered" evidence="2">
    <location>
        <begin position="124"/>
        <end position="151"/>
    </location>
</feature>
<dbReference type="OrthoDB" id="2962629at2759"/>
<evidence type="ECO:0000259" key="3">
    <source>
        <dbReference type="Pfam" id="PF00734"/>
    </source>
</evidence>
<dbReference type="InterPro" id="IPR035971">
    <property type="entry name" value="CBD_sf"/>
</dbReference>